<dbReference type="EMBL" id="BART01032624">
    <property type="protein sequence ID" value="GAH12949.1"/>
    <property type="molecule type" value="Genomic_DNA"/>
</dbReference>
<evidence type="ECO:0000313" key="1">
    <source>
        <dbReference type="EMBL" id="GAH12949.1"/>
    </source>
</evidence>
<protein>
    <submittedName>
        <fullName evidence="1">Uncharacterized protein</fullName>
    </submittedName>
</protein>
<proteinExistence type="predicted"/>
<accession>X1E721</accession>
<organism evidence="1">
    <name type="scientific">marine sediment metagenome</name>
    <dbReference type="NCBI Taxonomy" id="412755"/>
    <lineage>
        <taxon>unclassified sequences</taxon>
        <taxon>metagenomes</taxon>
        <taxon>ecological metagenomes</taxon>
    </lineage>
</organism>
<feature type="non-terminal residue" evidence="1">
    <location>
        <position position="1"/>
    </location>
</feature>
<name>X1E721_9ZZZZ</name>
<sequence length="140" mass="16350">YPNHPRGCPNYGKKKGCPPRQKLFFRVFDSDFYLIYTEFDLATHVKKMKKKHPNWTERQLYCCLYWQGTARKNLRDEIKKAKKEILPNHFVTTCPEGMGVNVTDLMEDNAGIELEWPPKITTYQVAIAGLRRNSPAESLK</sequence>
<gene>
    <name evidence="1" type="ORF">S01H4_56322</name>
</gene>
<reference evidence="1" key="1">
    <citation type="journal article" date="2014" name="Front. Microbiol.">
        <title>High frequency of phylogenetically diverse reductive dehalogenase-homologous genes in deep subseafloor sedimentary metagenomes.</title>
        <authorList>
            <person name="Kawai M."/>
            <person name="Futagami T."/>
            <person name="Toyoda A."/>
            <person name="Takaki Y."/>
            <person name="Nishi S."/>
            <person name="Hori S."/>
            <person name="Arai W."/>
            <person name="Tsubouchi T."/>
            <person name="Morono Y."/>
            <person name="Uchiyama I."/>
            <person name="Ito T."/>
            <person name="Fujiyama A."/>
            <person name="Inagaki F."/>
            <person name="Takami H."/>
        </authorList>
    </citation>
    <scope>NUCLEOTIDE SEQUENCE</scope>
    <source>
        <strain evidence="1">Expedition CK06-06</strain>
    </source>
</reference>
<comment type="caution">
    <text evidence="1">The sequence shown here is derived from an EMBL/GenBank/DDBJ whole genome shotgun (WGS) entry which is preliminary data.</text>
</comment>
<dbReference type="AlphaFoldDB" id="X1E721"/>